<comment type="caution">
    <text evidence="1">The sequence shown here is derived from an EMBL/GenBank/DDBJ whole genome shotgun (WGS) entry which is preliminary data.</text>
</comment>
<dbReference type="Pfam" id="PF12228">
    <property type="entry name" value="DUF3604"/>
    <property type="match status" value="1"/>
</dbReference>
<evidence type="ECO:0000313" key="1">
    <source>
        <dbReference type="EMBL" id="RZO08637.1"/>
    </source>
</evidence>
<dbReference type="EMBL" id="SHBO01000003">
    <property type="protein sequence ID" value="RZO08637.1"/>
    <property type="molecule type" value="Genomic_DNA"/>
</dbReference>
<accession>A0A520LP64</accession>
<dbReference type="InterPro" id="IPR022028">
    <property type="entry name" value="DUF3604"/>
</dbReference>
<protein>
    <submittedName>
        <fullName evidence="1">DUF3604 domain-containing protein</fullName>
    </submittedName>
</protein>
<evidence type="ECO:0000313" key="2">
    <source>
        <dbReference type="Proteomes" id="UP000318148"/>
    </source>
</evidence>
<sequence length="631" mass="70910">MITIKNKTVPYLFFLFLIIATPKNEANELKNVYFGDTHLHTYYSFDAFLNNNHSIGPDAAYRWAKGQPVIHPFNRTRVQINTPLDFLVVADHAEMLGVMKSIRDDNFLGDDLGIIGNLKRWYAFRSMNQAVDDGTGLAFFRQFVPQNPNFEGHPDPVKLPGNNISDLAIFGDTRMTIERTWLDIVDSADKHNEPEKFTALIGWEWSSVPMGVNLHRVVVSPHGGDIAKSYLPFGSDQSQYPQDLWEWLEDTRNKTGAEFLAIPHNSNISKGYMFDRTTLEGDQITTSYAETRLAWEPIVEVTQIKGDSETHSKLSPNDDFADFENYEYYIQVGKTEFMPREADFIRPALKAGLEIEKSVGVNPYKFGLIGSTDSHSGLSSPEESNFLGKFATDSTPETKQRLGGQLSANGWDMSASGLAAVWAEHNTREEIFAAFKRREVYATSGPRIILQLYAGWFFPEGAEASNDFSNIGSEYGVPMGGELVATSEAQNSISILISAIKDPKGANLDRVQIVKGWIDEQSQLHEKVYDVAWSGNRETNDIGKLSPITNTVDLKSGRYENSVGDESFTVKWIDPDFNVSQKSFYYARVLEIPTPRNTLFDSIALQLDGPPRGAKIIQERAYSSPIWYHPK</sequence>
<dbReference type="AlphaFoldDB" id="A0A520LP64"/>
<gene>
    <name evidence="1" type="ORF">EVB02_00475</name>
</gene>
<dbReference type="Gene3D" id="3.20.20.140">
    <property type="entry name" value="Metal-dependent hydrolases"/>
    <property type="match status" value="1"/>
</dbReference>
<proteinExistence type="predicted"/>
<name>A0A520LP64_9GAMM</name>
<dbReference type="Proteomes" id="UP000318148">
    <property type="component" value="Unassembled WGS sequence"/>
</dbReference>
<reference evidence="1 2" key="1">
    <citation type="submission" date="2019-02" db="EMBL/GenBank/DDBJ databases">
        <title>Prokaryotic population dynamics and viral predation in marine succession experiment using metagenomics: the confinement effect.</title>
        <authorList>
            <person name="Haro-Moreno J.M."/>
            <person name="Rodriguez-Valera F."/>
            <person name="Lopez-Perez M."/>
        </authorList>
    </citation>
    <scope>NUCLEOTIDE SEQUENCE [LARGE SCALE GENOMIC DNA]</scope>
    <source>
        <strain evidence="1">MED-G169</strain>
    </source>
</reference>
<organism evidence="1 2">
    <name type="scientific">SAR92 clade bacterium</name>
    <dbReference type="NCBI Taxonomy" id="2315479"/>
    <lineage>
        <taxon>Bacteria</taxon>
        <taxon>Pseudomonadati</taxon>
        <taxon>Pseudomonadota</taxon>
        <taxon>Gammaproteobacteria</taxon>
        <taxon>Cellvibrionales</taxon>
        <taxon>Porticoccaceae</taxon>
        <taxon>SAR92 clade</taxon>
    </lineage>
</organism>